<dbReference type="GO" id="GO:0006777">
    <property type="term" value="P:Mo-molybdopterin cofactor biosynthetic process"/>
    <property type="evidence" value="ECO:0000318"/>
    <property type="project" value="GO_Central"/>
</dbReference>
<dbReference type="SUPFAM" id="SSF63867">
    <property type="entry name" value="MoeA C-terminal domain-like"/>
    <property type="match status" value="1"/>
</dbReference>
<dbReference type="eggNOG" id="COG0303">
    <property type="taxonomic scope" value="Bacteria"/>
</dbReference>
<dbReference type="EMBL" id="AE000657">
    <property type="protein sequence ID" value="AAC06407.1"/>
    <property type="molecule type" value="Genomic_DNA"/>
</dbReference>
<evidence type="ECO:0000256" key="6">
    <source>
        <dbReference type="ARBA" id="ARBA00022679"/>
    </source>
</evidence>
<evidence type="ECO:0000313" key="14">
    <source>
        <dbReference type="Proteomes" id="UP000000798"/>
    </source>
</evidence>
<dbReference type="SUPFAM" id="SSF63882">
    <property type="entry name" value="MoeA N-terminal region -like"/>
    <property type="match status" value="1"/>
</dbReference>
<dbReference type="UniPathway" id="UPA00344"/>
<keyword evidence="9 11" id="KW-0501">Molybdenum cofactor biosynthesis</keyword>
<dbReference type="FunFam" id="3.40.980.10:FF:000004">
    <property type="entry name" value="Molybdopterin molybdenumtransferase"/>
    <property type="match status" value="1"/>
</dbReference>
<dbReference type="HOGENOM" id="CLU_010186_7_0_0"/>
<comment type="similarity">
    <text evidence="4 11">Belongs to the MoeA family.</text>
</comment>
<dbReference type="InterPro" id="IPR036425">
    <property type="entry name" value="MoaB/Mog-like_dom_sf"/>
</dbReference>
<dbReference type="FunCoup" id="O66448">
    <property type="interactions" value="445"/>
</dbReference>
<evidence type="ECO:0000256" key="4">
    <source>
        <dbReference type="ARBA" id="ARBA00010763"/>
    </source>
</evidence>
<dbReference type="InterPro" id="IPR001453">
    <property type="entry name" value="MoaB/Mog_dom"/>
</dbReference>
<comment type="catalytic activity">
    <reaction evidence="10">
        <text>adenylyl-molybdopterin + molybdate = Mo-molybdopterin + AMP + H(+)</text>
        <dbReference type="Rhea" id="RHEA:35047"/>
        <dbReference type="ChEBI" id="CHEBI:15378"/>
        <dbReference type="ChEBI" id="CHEBI:36264"/>
        <dbReference type="ChEBI" id="CHEBI:62727"/>
        <dbReference type="ChEBI" id="CHEBI:71302"/>
        <dbReference type="ChEBI" id="CHEBI:456215"/>
        <dbReference type="EC" id="2.10.1.1"/>
    </reaction>
</comment>
<dbReference type="FunFam" id="2.170.190.11:FF:000001">
    <property type="entry name" value="Molybdopterin molybdenumtransferase"/>
    <property type="match status" value="1"/>
</dbReference>
<dbReference type="PANTHER" id="PTHR10192">
    <property type="entry name" value="MOLYBDOPTERIN BIOSYNTHESIS PROTEIN"/>
    <property type="match status" value="1"/>
</dbReference>
<comment type="cofactor">
    <cofactor evidence="1 11">
        <name>Mg(2+)</name>
        <dbReference type="ChEBI" id="CHEBI:18420"/>
    </cofactor>
</comment>
<keyword evidence="8 11" id="KW-0460">Magnesium</keyword>
<dbReference type="Pfam" id="PF00994">
    <property type="entry name" value="MoCF_biosynth"/>
    <property type="match status" value="1"/>
</dbReference>
<dbReference type="OrthoDB" id="9804758at2"/>
<dbReference type="PIR" id="E70302">
    <property type="entry name" value="E70302"/>
</dbReference>
<keyword evidence="7 11" id="KW-0479">Metal-binding</keyword>
<proteinExistence type="inferred from homology"/>
<dbReference type="Gene3D" id="2.170.190.11">
    <property type="entry name" value="Molybdopterin biosynthesis moea protein, domain 3"/>
    <property type="match status" value="1"/>
</dbReference>
<evidence type="ECO:0000256" key="10">
    <source>
        <dbReference type="ARBA" id="ARBA00047317"/>
    </source>
</evidence>
<dbReference type="EnsemblBacteria" id="AAC06407">
    <property type="protein sequence ID" value="AAC06407"/>
    <property type="gene ID" value="aq_030"/>
</dbReference>
<dbReference type="NCBIfam" id="TIGR00177">
    <property type="entry name" value="molyb_syn"/>
    <property type="match status" value="1"/>
</dbReference>
<dbReference type="KEGG" id="aae:aq_030"/>
<dbReference type="RefSeq" id="WP_010879946.1">
    <property type="nucleotide sequence ID" value="NC_000918.1"/>
</dbReference>
<dbReference type="Proteomes" id="UP000000798">
    <property type="component" value="Chromosome"/>
</dbReference>
<reference evidence="13 14" key="1">
    <citation type="journal article" date="1998" name="Nature">
        <title>The complete genome of the hyperthermophilic bacterium Aquifex aeolicus.</title>
        <authorList>
            <person name="Deckert G."/>
            <person name="Warren P.V."/>
            <person name="Gaasterland T."/>
            <person name="Young W.G."/>
            <person name="Lenox A.L."/>
            <person name="Graham D.E."/>
            <person name="Overbeek R."/>
            <person name="Snead M.A."/>
            <person name="Keller M."/>
            <person name="Aujay M."/>
            <person name="Huber R."/>
            <person name="Feldman R.A."/>
            <person name="Short J.M."/>
            <person name="Olson G.J."/>
            <person name="Swanson R.V."/>
        </authorList>
    </citation>
    <scope>NUCLEOTIDE SEQUENCE [LARGE SCALE GENOMIC DNA]</scope>
    <source>
        <strain evidence="13 14">VF5</strain>
    </source>
</reference>
<evidence type="ECO:0000256" key="3">
    <source>
        <dbReference type="ARBA" id="ARBA00005046"/>
    </source>
</evidence>
<dbReference type="EC" id="2.10.1.1" evidence="11"/>
<dbReference type="AlphaFoldDB" id="O66448"/>
<evidence type="ECO:0000259" key="12">
    <source>
        <dbReference type="SMART" id="SM00852"/>
    </source>
</evidence>
<dbReference type="PATRIC" id="fig|224324.8.peg.24"/>
<gene>
    <name evidence="13" type="primary">moeA1</name>
    <name evidence="13" type="ordered locus">aq_030</name>
</gene>
<keyword evidence="6 11" id="KW-0808">Transferase</keyword>
<dbReference type="GO" id="GO:0005737">
    <property type="term" value="C:cytoplasm"/>
    <property type="evidence" value="ECO:0000318"/>
    <property type="project" value="GO_Central"/>
</dbReference>
<organism evidence="13 14">
    <name type="scientific">Aquifex aeolicus (strain VF5)</name>
    <dbReference type="NCBI Taxonomy" id="224324"/>
    <lineage>
        <taxon>Bacteria</taxon>
        <taxon>Pseudomonadati</taxon>
        <taxon>Aquificota</taxon>
        <taxon>Aquificia</taxon>
        <taxon>Aquificales</taxon>
        <taxon>Aquificaceae</taxon>
        <taxon>Aquifex</taxon>
    </lineage>
</organism>
<dbReference type="FunFam" id="2.40.340.10:FF:000019">
    <property type="match status" value="1"/>
</dbReference>
<dbReference type="Gene3D" id="3.90.105.10">
    <property type="entry name" value="Molybdopterin biosynthesis moea protein, domain 2"/>
    <property type="match status" value="1"/>
</dbReference>
<dbReference type="STRING" id="224324.aq_030"/>
<feature type="domain" description="MoaB/Mog" evidence="12">
    <location>
        <begin position="178"/>
        <end position="317"/>
    </location>
</feature>
<evidence type="ECO:0000256" key="1">
    <source>
        <dbReference type="ARBA" id="ARBA00001946"/>
    </source>
</evidence>
<evidence type="ECO:0000256" key="8">
    <source>
        <dbReference type="ARBA" id="ARBA00022842"/>
    </source>
</evidence>
<dbReference type="GO" id="GO:0005829">
    <property type="term" value="C:cytosol"/>
    <property type="evidence" value="ECO:0000318"/>
    <property type="project" value="GO_Central"/>
</dbReference>
<keyword evidence="5 11" id="KW-0500">Molybdenum</keyword>
<dbReference type="NCBIfam" id="NF045515">
    <property type="entry name" value="Glp_gephyrin"/>
    <property type="match status" value="1"/>
</dbReference>
<dbReference type="InterPro" id="IPR005111">
    <property type="entry name" value="MoeA_C_domain_IV"/>
</dbReference>
<evidence type="ECO:0000256" key="5">
    <source>
        <dbReference type="ARBA" id="ARBA00022505"/>
    </source>
</evidence>
<keyword evidence="14" id="KW-1185">Reference proteome</keyword>
<dbReference type="Pfam" id="PF03453">
    <property type="entry name" value="MoeA_N"/>
    <property type="match status" value="1"/>
</dbReference>
<dbReference type="GO" id="GO:0061599">
    <property type="term" value="F:molybdopterin molybdotransferase activity"/>
    <property type="evidence" value="ECO:0000318"/>
    <property type="project" value="GO_Central"/>
</dbReference>
<name>O66448_AQUAE</name>
<dbReference type="Gene3D" id="3.40.980.10">
    <property type="entry name" value="MoaB/Mog-like domain"/>
    <property type="match status" value="1"/>
</dbReference>
<evidence type="ECO:0000256" key="9">
    <source>
        <dbReference type="ARBA" id="ARBA00023150"/>
    </source>
</evidence>
<dbReference type="InterPro" id="IPR005110">
    <property type="entry name" value="MoeA_linker/N"/>
</dbReference>
<dbReference type="SMART" id="SM00852">
    <property type="entry name" value="MoCF_biosynth"/>
    <property type="match status" value="1"/>
</dbReference>
<evidence type="ECO:0000256" key="11">
    <source>
        <dbReference type="RuleBase" id="RU365090"/>
    </source>
</evidence>
<comment type="pathway">
    <text evidence="3 11">Cofactor biosynthesis; molybdopterin biosynthesis.</text>
</comment>
<dbReference type="SUPFAM" id="SSF53218">
    <property type="entry name" value="Molybdenum cofactor biosynthesis proteins"/>
    <property type="match status" value="1"/>
</dbReference>
<protein>
    <recommendedName>
        <fullName evidence="11">Molybdopterin molybdenumtransferase</fullName>
        <ecNumber evidence="11">2.10.1.1</ecNumber>
    </recommendedName>
</protein>
<dbReference type="GO" id="GO:0046872">
    <property type="term" value="F:metal ion binding"/>
    <property type="evidence" value="ECO:0007669"/>
    <property type="project" value="UniProtKB-UniRule"/>
</dbReference>
<dbReference type="InterPro" id="IPR038987">
    <property type="entry name" value="MoeA-like"/>
</dbReference>
<dbReference type="Gene3D" id="2.40.340.10">
    <property type="entry name" value="MoeA, C-terminal, domain IV"/>
    <property type="match status" value="1"/>
</dbReference>
<accession>O66448</accession>
<dbReference type="Pfam" id="PF03454">
    <property type="entry name" value="MoeA_C"/>
    <property type="match status" value="1"/>
</dbReference>
<evidence type="ECO:0000256" key="2">
    <source>
        <dbReference type="ARBA" id="ARBA00002901"/>
    </source>
</evidence>
<dbReference type="CDD" id="cd00887">
    <property type="entry name" value="MoeA"/>
    <property type="match status" value="1"/>
</dbReference>
<comment type="function">
    <text evidence="2 11">Catalyzes the insertion of molybdate into adenylated molybdopterin with the concomitant release of AMP.</text>
</comment>
<evidence type="ECO:0000313" key="13">
    <source>
        <dbReference type="EMBL" id="AAC06407.1"/>
    </source>
</evidence>
<dbReference type="InterPro" id="IPR036135">
    <property type="entry name" value="MoeA_linker/N_sf"/>
</dbReference>
<evidence type="ECO:0000256" key="7">
    <source>
        <dbReference type="ARBA" id="ARBA00022723"/>
    </source>
</evidence>
<sequence>MKNLTPLEEALKIVLENVKPLESERVFIHEALGRVLAEDVVSDTDKPLFDNSAMDGYAVRWEDIKEVPAKLKVIGEYAAGTGENLKVEKGTAVKIFTGAPIPEGADTVVPVEYTETQDGYVIVKKSFKQGANVRRRGEDVKKGEVVIPKGKEIRPYEMGMLASVNRAVVSVYRKPHVGILSTGDEILDVCEEQTKPSQIRTSNNYTVYGQVLQAGGIPHNLGIAPDEPQKLKEIMRSIHKYDIFITTGGVSMGEKDYVQYLVEDLGIDVKFHKLRIKPAKPVLFGVYGENKLFFGLPGNPVSAAVAFDLLVYPAIKAMQGHREVFKQKVTAILEGDYRRKNADRREFARCRVWFENGRYHCEPYPKQDSHMLTSLVNSNAYMVVYEGVNELKKGQEVEVILF</sequence>
<dbReference type="InterPro" id="IPR036688">
    <property type="entry name" value="MoeA_C_domain_IV_sf"/>
</dbReference>
<dbReference type="PANTHER" id="PTHR10192:SF5">
    <property type="entry name" value="GEPHYRIN"/>
    <property type="match status" value="1"/>
</dbReference>
<dbReference type="InParanoid" id="O66448"/>